<dbReference type="InterPro" id="IPR050647">
    <property type="entry name" value="Plant_LRR-RLKs"/>
</dbReference>
<dbReference type="InterPro" id="IPR036770">
    <property type="entry name" value="Ankyrin_rpt-contain_sf"/>
</dbReference>
<dbReference type="Gene3D" id="3.80.10.10">
    <property type="entry name" value="Ribonuclease Inhibitor"/>
    <property type="match status" value="3"/>
</dbReference>
<feature type="domain" description="Roc" evidence="17">
    <location>
        <begin position="664"/>
        <end position="875"/>
    </location>
</feature>
<dbReference type="GO" id="GO:0005525">
    <property type="term" value="F:GTP binding"/>
    <property type="evidence" value="ECO:0007669"/>
    <property type="project" value="UniProtKB-KW"/>
</dbReference>
<dbReference type="PROSITE" id="PS00108">
    <property type="entry name" value="PROTEIN_KINASE_ST"/>
    <property type="match status" value="1"/>
</dbReference>
<accession>A0A8W8I200</accession>
<dbReference type="EnsemblMetazoa" id="G11937.3">
    <property type="protein sequence ID" value="G11937.3:cds"/>
    <property type="gene ID" value="G11937"/>
</dbReference>
<dbReference type="InterPro" id="IPR032171">
    <property type="entry name" value="COR-A"/>
</dbReference>
<dbReference type="Pfam" id="PF13855">
    <property type="entry name" value="LRR_8"/>
    <property type="match status" value="1"/>
</dbReference>
<evidence type="ECO:0000256" key="14">
    <source>
        <dbReference type="PROSITE-ProRule" id="PRU10141"/>
    </source>
</evidence>
<dbReference type="PROSITE" id="PS51424">
    <property type="entry name" value="ROC"/>
    <property type="match status" value="1"/>
</dbReference>
<protein>
    <recommendedName>
        <fullName evidence="2">non-specific serine/threonine protein kinase</fullName>
        <ecNumber evidence="2">2.7.11.1</ecNumber>
    </recommendedName>
</protein>
<evidence type="ECO:0000313" key="18">
    <source>
        <dbReference type="EnsemblMetazoa" id="G11937.3:cds"/>
    </source>
</evidence>
<dbReference type="GO" id="GO:0009966">
    <property type="term" value="P:regulation of signal transduction"/>
    <property type="evidence" value="ECO:0007669"/>
    <property type="project" value="UniProtKB-ARBA"/>
</dbReference>
<dbReference type="InterPro" id="IPR017441">
    <property type="entry name" value="Protein_kinase_ATP_BS"/>
</dbReference>
<dbReference type="GO" id="GO:0004674">
    <property type="term" value="F:protein serine/threonine kinase activity"/>
    <property type="evidence" value="ECO:0007669"/>
    <property type="project" value="UniProtKB-KW"/>
</dbReference>
<dbReference type="PROSITE" id="PS50297">
    <property type="entry name" value="ANK_REP_REGION"/>
    <property type="match status" value="2"/>
</dbReference>
<dbReference type="Pfam" id="PF16095">
    <property type="entry name" value="COR-A"/>
    <property type="match status" value="1"/>
</dbReference>
<dbReference type="InterPro" id="IPR011009">
    <property type="entry name" value="Kinase-like_dom_sf"/>
</dbReference>
<dbReference type="Gene3D" id="3.30.70.1390">
    <property type="entry name" value="ROC domain from the Parkinson's disease-associated leucine-rich repeat kinase 2"/>
    <property type="match status" value="1"/>
</dbReference>
<reference evidence="18" key="1">
    <citation type="submission" date="2022-08" db="UniProtKB">
        <authorList>
            <consortium name="EnsemblMetazoa"/>
        </authorList>
    </citation>
    <scope>IDENTIFICATION</scope>
    <source>
        <strain evidence="18">05x7-T-G4-1.051#20</strain>
    </source>
</reference>
<dbReference type="SMART" id="SM00220">
    <property type="entry name" value="S_TKc"/>
    <property type="match status" value="1"/>
</dbReference>
<feature type="binding site" evidence="14">
    <location>
        <position position="1310"/>
    </location>
    <ligand>
        <name>ATP</name>
        <dbReference type="ChEBI" id="CHEBI:30616"/>
    </ligand>
</feature>
<evidence type="ECO:0000256" key="12">
    <source>
        <dbReference type="ARBA" id="ARBA00048679"/>
    </source>
</evidence>
<dbReference type="PROSITE" id="PS50011">
    <property type="entry name" value="PROTEIN_KINASE_DOM"/>
    <property type="match status" value="1"/>
</dbReference>
<proteinExistence type="predicted"/>
<evidence type="ECO:0000256" key="3">
    <source>
        <dbReference type="ARBA" id="ARBA00022527"/>
    </source>
</evidence>
<dbReference type="Gene3D" id="1.10.510.10">
    <property type="entry name" value="Transferase(Phosphotransferase) domain 1"/>
    <property type="match status" value="1"/>
</dbReference>
<dbReference type="SUPFAM" id="SSF56112">
    <property type="entry name" value="Protein kinase-like (PK-like)"/>
    <property type="match status" value="1"/>
</dbReference>
<dbReference type="GO" id="GO:0005524">
    <property type="term" value="F:ATP binding"/>
    <property type="evidence" value="ECO:0007669"/>
    <property type="project" value="UniProtKB-UniRule"/>
</dbReference>
<evidence type="ECO:0000256" key="2">
    <source>
        <dbReference type="ARBA" id="ARBA00012513"/>
    </source>
</evidence>
<dbReference type="PROSITE" id="PS00107">
    <property type="entry name" value="PROTEIN_KINASE_ATP"/>
    <property type="match status" value="1"/>
</dbReference>
<evidence type="ECO:0000256" key="13">
    <source>
        <dbReference type="PROSITE-ProRule" id="PRU00023"/>
    </source>
</evidence>
<dbReference type="Pfam" id="PF08477">
    <property type="entry name" value="Roc"/>
    <property type="match status" value="1"/>
</dbReference>
<dbReference type="InterPro" id="IPR002110">
    <property type="entry name" value="Ankyrin_rpt"/>
</dbReference>
<dbReference type="Pfam" id="PF12796">
    <property type="entry name" value="Ank_2"/>
    <property type="match status" value="1"/>
</dbReference>
<evidence type="ECO:0000256" key="5">
    <source>
        <dbReference type="ARBA" id="ARBA00022679"/>
    </source>
</evidence>
<dbReference type="InterPro" id="IPR027417">
    <property type="entry name" value="P-loop_NTPase"/>
</dbReference>
<keyword evidence="4" id="KW-0433">Leucine-rich repeat</keyword>
<organism evidence="18 19">
    <name type="scientific">Magallana gigas</name>
    <name type="common">Pacific oyster</name>
    <name type="synonym">Crassostrea gigas</name>
    <dbReference type="NCBI Taxonomy" id="29159"/>
    <lineage>
        <taxon>Eukaryota</taxon>
        <taxon>Metazoa</taxon>
        <taxon>Spiralia</taxon>
        <taxon>Lophotrochozoa</taxon>
        <taxon>Mollusca</taxon>
        <taxon>Bivalvia</taxon>
        <taxon>Autobranchia</taxon>
        <taxon>Pteriomorphia</taxon>
        <taxon>Ostreida</taxon>
        <taxon>Ostreoidea</taxon>
        <taxon>Ostreidae</taxon>
        <taxon>Magallana</taxon>
    </lineage>
</organism>
<evidence type="ECO:0000256" key="1">
    <source>
        <dbReference type="ARBA" id="ARBA00001946"/>
    </source>
</evidence>
<dbReference type="InterPro" id="IPR057263">
    <property type="entry name" value="COR-B"/>
</dbReference>
<evidence type="ECO:0000256" key="8">
    <source>
        <dbReference type="ARBA" id="ARBA00022777"/>
    </source>
</evidence>
<evidence type="ECO:0000256" key="15">
    <source>
        <dbReference type="SAM" id="MobiDB-lite"/>
    </source>
</evidence>
<name>A0A8W8I200_MAGGI</name>
<dbReference type="Gene3D" id="1.25.40.20">
    <property type="entry name" value="Ankyrin repeat-containing domain"/>
    <property type="match status" value="2"/>
</dbReference>
<evidence type="ECO:0000256" key="6">
    <source>
        <dbReference type="ARBA" id="ARBA00022737"/>
    </source>
</evidence>
<sequence>MEDDHSQVIQELKTAIQYNDSEALRDTLSCYPEAVGGLAIDGVPLLHYICKQPGSCVDILKVVLEARGVDVNQTSDEGTPLQVACRYGADQLVHVLLDAGAWLETDEVPVYDSNSPFYLASAYGHYGVIEKLFVYQPSMCNTSAPLVIEGYRDPQELVKEMRVRTCLLYAACLGGNQRIIKMWLTPEMDINHPPYYSSTSSFSMDKTPLYAACAGNHLEVAEMLVGFGAEVNQRIVEDFPEISSKLVKNCISEQQMEYTLEAGYSEELVHIANYSHKELGGFHDFWISDYKNILVELNISNNHISRLPANIPWDLPSLKTFNASCNKISAIRVDPQCTILCKRLENILLQENQLEELCYELFQLPELRYLNVAHNKMRYMVKSHQRYEDWRVLKPDTDKPEWSCTKLRCLNASYNNLEMLPTEISSCSGLVELDASNNKLVAFPSPWECKLSTLNLSHNVMVRFAPSVELFWCATLKKLHLDYNQLEEMTESMVKLCCLQVLNLSNNKINVLQRPEVWDCKMLQILDLSGNRLGIPSGDTPLPTTKSKLLPRRRSRLSSCSENVSSRIALPSFLAHCLNELNLSDNCLDCVPPSVCQLVSLQTLDISINPAIKSLPKELGRLSQCNSLNIQGTGIPGGEVSPSAVDCHIWTKKYIQGLNEKLRQSKGYYRLKLVVVGKKDKGKTAITNLLGCKSNFEIHGSGIRRVETTLCPKKKSGILDKLHSSNKHRIRNEKDQSKRLPIELCVWDLAGDECYKATHHCFFTPNSLYLVVWDLWSLAKDMEKIGKLLYSIEARNPHSKVIIAATFLDKNNSPTRDEQVSEIKRKLLEAFGSASERYGGLCSQLEDDNIIPMSCTTGAGISELRDALYNTACNMKELGNKTLGTRYLLGRSIPNSYLLIEKEIYRELENRIRDGKPPFLVQRELYELIENIPSCDVEVPQEVPEVVKFLVTSGAMLHFNEQLQGLNNFFYLDPTWLCDVLSQVLIDSSLCQSMKGGKIALSTVQEMYLQDSRFPNENVPQYIQLLEQFEIALKVELDRKLFIPSHLHANPGMDLQFHGRDGKRVSRLYQLAFIPNGLWSRLLSRIMCRIELLANDWVLRSSVRIKPGKSFYRINSKSSKGLKINNKDMIYWEDGMFLRHEMGHFMLESVQVSQREGYITHGILITVQSLEEDYSIMGMIVDAVEDLLSDHYPGLMDYDMVGRPRIQRFAICPVCYTITSSVLPSNLDHFTVEHCARLLLSGDMALCRRGTKVPLSQLVPELLMQELPRKFLLDSEKLQVDPSNKKAYLGSGVTGSVFKGKYGDVDIAVKYYHGAPSMSGKHSLDSSYYSGGNISSVERNKPLHNDDDDEDLDDYVNAPNMHLDMDEASSIKAFRAFMEMRQEADVTSKLDHPCVVSFVGISIRPDLLMCLELAPLGSLRRVLDNEIEGREPFNKYRDKDKVFLPVFSKEINFKLVHQIVRGLDYLHKHDIIYRDLKSDNILVTSLDPEAPVNVKLSDYGISKFNTSGGTVGLVGTPGYQAPEIMEGLAYDEKVDIFSFSMVLYEILSGERPYCEYKNMAQISRAMKMEAKRPNLQDFNIDPRFPMLERLMELCWNQDATQRPSAKDILTTSHMMSADFLAQHKHFPRELEEVDFVTSVTEYGGVKRQVWVWEGSGDDRCYHILDATMCTYQAFRKPLPGATVTCMDKIGKQIWIGTEDEQIEVFGQQGVGHPSSLKKLDNLGATPTCIEYVKNEELGKKVYILLGDGQLRIYQHIKKPEVIEGEEVNLRHQFNWHLKKILRLSKRTASCLVYVMETEELWCGCGSDIVIVSNRTEMIERRIEINKECQAILENKLPDVMKLVHMDCRIWALLANSSELLEFDTEMGILTHILKCDQINPHKMVVSKYISNSSVQVQAMPISRRFSVSSDDSSCEKISSGEFDKWFDESSSSANARADSENNPPPPIPERCVSVSDPQHPALSPPLPPRRPTMAKKSQTLPARASPPSSGSPIPRNRHPIVNSVAGVGDSIWVGRSTGDILIINVKSNAQCQHGCVMAVMKNHCDKQHIIHEVEKLVTVENLIFSVIKADSKFTEITAWEAYDVAKIQKLEQIWARPKSMVFLRNSNTDNVVDMGEV</sequence>
<keyword evidence="5" id="KW-0808">Transferase</keyword>
<keyword evidence="7 14" id="KW-0547">Nucleotide-binding</keyword>
<keyword evidence="19" id="KW-1185">Reference proteome</keyword>
<dbReference type="Pfam" id="PF00023">
    <property type="entry name" value="Ank"/>
    <property type="match status" value="1"/>
</dbReference>
<dbReference type="PANTHER" id="PTHR48056:SF81">
    <property type="entry name" value="RECEPTOR PROTEIN-TYROSINE KINASE CEPR1"/>
    <property type="match status" value="1"/>
</dbReference>
<dbReference type="InterPro" id="IPR003591">
    <property type="entry name" value="Leu-rich_rpt_typical-subtyp"/>
</dbReference>
<evidence type="ECO:0000256" key="11">
    <source>
        <dbReference type="ARBA" id="ARBA00047899"/>
    </source>
</evidence>
<dbReference type="GO" id="GO:0005737">
    <property type="term" value="C:cytoplasm"/>
    <property type="evidence" value="ECO:0007669"/>
    <property type="project" value="UniProtKB-ARBA"/>
</dbReference>
<dbReference type="PANTHER" id="PTHR48056">
    <property type="entry name" value="LRR RECEPTOR-LIKE SERINE/THREONINE-PROTEIN KINASE-RELATED"/>
    <property type="match status" value="1"/>
</dbReference>
<dbReference type="OrthoDB" id="1866797at2759"/>
<keyword evidence="3" id="KW-0723">Serine/threonine-protein kinase</keyword>
<dbReference type="Pfam" id="PF25497">
    <property type="entry name" value="COR-B"/>
    <property type="match status" value="1"/>
</dbReference>
<dbReference type="Pfam" id="PF23748">
    <property type="entry name" value="Beta-prop_LRRK2"/>
    <property type="match status" value="1"/>
</dbReference>
<dbReference type="InterPro" id="IPR001611">
    <property type="entry name" value="Leu-rich_rpt"/>
</dbReference>
<dbReference type="SUPFAM" id="SSF52540">
    <property type="entry name" value="P-loop containing nucleoside triphosphate hydrolases"/>
    <property type="match status" value="1"/>
</dbReference>
<dbReference type="Proteomes" id="UP000005408">
    <property type="component" value="Unassembled WGS sequence"/>
</dbReference>
<dbReference type="InterPro" id="IPR020859">
    <property type="entry name" value="ROC"/>
</dbReference>
<feature type="compositionally biased region" description="Low complexity" evidence="15">
    <location>
        <begin position="1985"/>
        <end position="1994"/>
    </location>
</feature>
<comment type="cofactor">
    <cofactor evidence="1">
        <name>Mg(2+)</name>
        <dbReference type="ChEBI" id="CHEBI:18420"/>
    </cofactor>
</comment>
<dbReference type="SUPFAM" id="SSF52058">
    <property type="entry name" value="L domain-like"/>
    <property type="match status" value="1"/>
</dbReference>
<dbReference type="SMART" id="SM00248">
    <property type="entry name" value="ANK"/>
    <property type="match status" value="5"/>
</dbReference>
<keyword evidence="9 14" id="KW-0067">ATP-binding</keyword>
<evidence type="ECO:0000256" key="7">
    <source>
        <dbReference type="ARBA" id="ARBA00022741"/>
    </source>
</evidence>
<evidence type="ECO:0000256" key="4">
    <source>
        <dbReference type="ARBA" id="ARBA00022614"/>
    </source>
</evidence>
<feature type="repeat" description="ANK" evidence="13">
    <location>
        <begin position="204"/>
        <end position="236"/>
    </location>
</feature>
<evidence type="ECO:0000256" key="9">
    <source>
        <dbReference type="ARBA" id="ARBA00022840"/>
    </source>
</evidence>
<feature type="region of interest" description="Disordered" evidence="15">
    <location>
        <begin position="1928"/>
        <end position="1999"/>
    </location>
</feature>
<dbReference type="EC" id="2.7.11.1" evidence="2"/>
<dbReference type="SUPFAM" id="SSF48403">
    <property type="entry name" value="Ankyrin repeat"/>
    <property type="match status" value="1"/>
</dbReference>
<dbReference type="InterPro" id="IPR000719">
    <property type="entry name" value="Prot_kinase_dom"/>
</dbReference>
<dbReference type="Gene3D" id="3.40.50.300">
    <property type="entry name" value="P-loop containing nucleotide triphosphate hydrolases"/>
    <property type="match status" value="1"/>
</dbReference>
<evidence type="ECO:0000259" key="16">
    <source>
        <dbReference type="PROSITE" id="PS50011"/>
    </source>
</evidence>
<keyword evidence="8" id="KW-0418">Kinase</keyword>
<dbReference type="Pfam" id="PF00069">
    <property type="entry name" value="Pkinase"/>
    <property type="match status" value="1"/>
</dbReference>
<keyword evidence="6" id="KW-0677">Repeat</keyword>
<dbReference type="SMART" id="SM00369">
    <property type="entry name" value="LRR_TYP"/>
    <property type="match status" value="6"/>
</dbReference>
<feature type="repeat" description="ANK" evidence="13">
    <location>
        <begin position="76"/>
        <end position="108"/>
    </location>
</feature>
<dbReference type="InterPro" id="IPR056602">
    <property type="entry name" value="Beta-prop_LRRK2"/>
</dbReference>
<dbReference type="PROSITE" id="PS50088">
    <property type="entry name" value="ANK_REPEAT"/>
    <property type="match status" value="2"/>
</dbReference>
<evidence type="ECO:0000256" key="10">
    <source>
        <dbReference type="ARBA" id="ARBA00023134"/>
    </source>
</evidence>
<dbReference type="InterPro" id="IPR032675">
    <property type="entry name" value="LRR_dom_sf"/>
</dbReference>
<keyword evidence="10" id="KW-0342">GTP-binding</keyword>
<dbReference type="SMART" id="SM00364">
    <property type="entry name" value="LRR_BAC"/>
    <property type="match status" value="4"/>
</dbReference>
<comment type="catalytic activity">
    <reaction evidence="11">
        <text>L-threonyl-[protein] + ATP = O-phospho-L-threonyl-[protein] + ADP + H(+)</text>
        <dbReference type="Rhea" id="RHEA:46608"/>
        <dbReference type="Rhea" id="RHEA-COMP:11060"/>
        <dbReference type="Rhea" id="RHEA-COMP:11605"/>
        <dbReference type="ChEBI" id="CHEBI:15378"/>
        <dbReference type="ChEBI" id="CHEBI:30013"/>
        <dbReference type="ChEBI" id="CHEBI:30616"/>
        <dbReference type="ChEBI" id="CHEBI:61977"/>
        <dbReference type="ChEBI" id="CHEBI:456216"/>
        <dbReference type="EC" id="2.7.11.1"/>
    </reaction>
</comment>
<keyword evidence="13" id="KW-0040">ANK repeat</keyword>
<feature type="domain" description="Protein kinase" evidence="16">
    <location>
        <begin position="1283"/>
        <end position="1616"/>
    </location>
</feature>
<dbReference type="InterPro" id="IPR008271">
    <property type="entry name" value="Ser/Thr_kinase_AS"/>
</dbReference>
<evidence type="ECO:0000313" key="19">
    <source>
        <dbReference type="Proteomes" id="UP000005408"/>
    </source>
</evidence>
<evidence type="ECO:0000259" key="17">
    <source>
        <dbReference type="PROSITE" id="PS51424"/>
    </source>
</evidence>
<comment type="catalytic activity">
    <reaction evidence="12">
        <text>L-seryl-[protein] + ATP = O-phospho-L-seryl-[protein] + ADP + H(+)</text>
        <dbReference type="Rhea" id="RHEA:17989"/>
        <dbReference type="Rhea" id="RHEA-COMP:9863"/>
        <dbReference type="Rhea" id="RHEA-COMP:11604"/>
        <dbReference type="ChEBI" id="CHEBI:15378"/>
        <dbReference type="ChEBI" id="CHEBI:29999"/>
        <dbReference type="ChEBI" id="CHEBI:30616"/>
        <dbReference type="ChEBI" id="CHEBI:83421"/>
        <dbReference type="ChEBI" id="CHEBI:456216"/>
        <dbReference type="EC" id="2.7.11.1"/>
    </reaction>
</comment>